<accession>A0A8J9VPE1</accession>
<dbReference type="Pfam" id="PF02958">
    <property type="entry name" value="EcKL"/>
    <property type="match status" value="1"/>
</dbReference>
<dbReference type="AlphaFoldDB" id="A0A8J9VPE1"/>
<feature type="non-terminal residue" evidence="2">
    <location>
        <position position="392"/>
    </location>
</feature>
<dbReference type="InterPro" id="IPR004119">
    <property type="entry name" value="EcKL"/>
</dbReference>
<dbReference type="SUPFAM" id="SSF56112">
    <property type="entry name" value="Protein kinase-like (PK-like)"/>
    <property type="match status" value="1"/>
</dbReference>
<evidence type="ECO:0000313" key="3">
    <source>
        <dbReference type="Proteomes" id="UP000838878"/>
    </source>
</evidence>
<dbReference type="InterPro" id="IPR011009">
    <property type="entry name" value="Kinase-like_dom_sf"/>
</dbReference>
<name>A0A8J9VPE1_9NEOP</name>
<dbReference type="PANTHER" id="PTHR11012:SF54">
    <property type="entry name" value="CHK KINASE-LIKE DOMAIN-CONTAINING PROTEIN"/>
    <property type="match status" value="1"/>
</dbReference>
<dbReference type="Proteomes" id="UP000838878">
    <property type="component" value="Chromosome 4"/>
</dbReference>
<protein>
    <recommendedName>
        <fullName evidence="1">CHK kinase-like domain-containing protein</fullName>
    </recommendedName>
</protein>
<gene>
    <name evidence="2" type="ORF">BINO364_LOCUS9889</name>
</gene>
<dbReference type="Gene3D" id="3.90.1200.10">
    <property type="match status" value="1"/>
</dbReference>
<organism evidence="2 3">
    <name type="scientific">Brenthis ino</name>
    <name type="common">lesser marbled fritillary</name>
    <dbReference type="NCBI Taxonomy" id="405034"/>
    <lineage>
        <taxon>Eukaryota</taxon>
        <taxon>Metazoa</taxon>
        <taxon>Ecdysozoa</taxon>
        <taxon>Arthropoda</taxon>
        <taxon>Hexapoda</taxon>
        <taxon>Insecta</taxon>
        <taxon>Pterygota</taxon>
        <taxon>Neoptera</taxon>
        <taxon>Endopterygota</taxon>
        <taxon>Lepidoptera</taxon>
        <taxon>Glossata</taxon>
        <taxon>Ditrysia</taxon>
        <taxon>Papilionoidea</taxon>
        <taxon>Nymphalidae</taxon>
        <taxon>Heliconiinae</taxon>
        <taxon>Argynnini</taxon>
        <taxon>Brenthis</taxon>
    </lineage>
</organism>
<evidence type="ECO:0000313" key="2">
    <source>
        <dbReference type="EMBL" id="CAH0724135.1"/>
    </source>
</evidence>
<dbReference type="SMART" id="SM00587">
    <property type="entry name" value="CHK"/>
    <property type="match status" value="1"/>
</dbReference>
<dbReference type="OrthoDB" id="411145at2759"/>
<sequence>MADAEQNLREFLDKILDEKKYCPREIKIQAIASDGANYTSAIFLVKVTSPNRNDLNLFAKVAIVGEVMRPRMNAEWLYDTERFVYTKLVKVYKNIEEKLNVPQEYRYVFPKCYGCNAEHGKEIVVMENLIENGYKSYNRFKSMDWEHASKGVENLAKFHALSFAFAKYQPEEFQEVTADMRYKIGSESKVPTEIMTEIWGKMVNNALSVIKEDQRDAVKKFLYSNNHFHQYNRPLGKPVIAHGDYRMSNLLFKKQDKEFNSIAVDYQTVHAGNPITDLLYFIFLGSDEEFRKQHYEELLDHYYKSLVQALERLSVDPVEVYPRNKFDSDLKEILTYGLLLGAAFLPAVTVEAESAPRVDGTADLQDFLFKSNDLYASRFSEIVNDYIAWGAI</sequence>
<feature type="domain" description="CHK kinase-like" evidence="1">
    <location>
        <begin position="124"/>
        <end position="312"/>
    </location>
</feature>
<dbReference type="InterPro" id="IPR015897">
    <property type="entry name" value="CHK_kinase-like"/>
</dbReference>
<keyword evidence="3" id="KW-1185">Reference proteome</keyword>
<dbReference type="EMBL" id="OV170224">
    <property type="protein sequence ID" value="CAH0724135.1"/>
    <property type="molecule type" value="Genomic_DNA"/>
</dbReference>
<evidence type="ECO:0000259" key="1">
    <source>
        <dbReference type="SMART" id="SM00587"/>
    </source>
</evidence>
<reference evidence="2" key="1">
    <citation type="submission" date="2021-12" db="EMBL/GenBank/DDBJ databases">
        <authorList>
            <person name="Martin H S."/>
        </authorList>
    </citation>
    <scope>NUCLEOTIDE SEQUENCE</scope>
</reference>
<proteinExistence type="predicted"/>
<dbReference type="PANTHER" id="PTHR11012">
    <property type="entry name" value="PROTEIN KINASE-LIKE DOMAIN-CONTAINING"/>
    <property type="match status" value="1"/>
</dbReference>